<dbReference type="Proteomes" id="UP001169242">
    <property type="component" value="Unassembled WGS sequence"/>
</dbReference>
<comment type="caution">
    <text evidence="3">The sequence shown here is derived from an EMBL/GenBank/DDBJ whole genome shotgun (WGS) entry which is preliminary data.</text>
</comment>
<evidence type="ECO:0008006" key="5">
    <source>
        <dbReference type="Google" id="ProtNLM"/>
    </source>
</evidence>
<dbReference type="EMBL" id="JAQIFT010000043">
    <property type="protein sequence ID" value="MDA3731934.1"/>
    <property type="molecule type" value="Genomic_DNA"/>
</dbReference>
<evidence type="ECO:0000313" key="4">
    <source>
        <dbReference type="Proteomes" id="UP001169242"/>
    </source>
</evidence>
<dbReference type="PANTHER" id="PTHR43649">
    <property type="entry name" value="ARABINOSE-BINDING PROTEIN-RELATED"/>
    <property type="match status" value="1"/>
</dbReference>
<evidence type="ECO:0000256" key="1">
    <source>
        <dbReference type="SAM" id="MobiDB-lite"/>
    </source>
</evidence>
<keyword evidence="2" id="KW-0732">Signal</keyword>
<evidence type="ECO:0000256" key="2">
    <source>
        <dbReference type="SAM" id="SignalP"/>
    </source>
</evidence>
<accession>A0AA42DMY0</accession>
<organism evidence="3 4">
    <name type="scientific">Holtiella tumoricola</name>
    <dbReference type="NCBI Taxonomy" id="3018743"/>
    <lineage>
        <taxon>Bacteria</taxon>
        <taxon>Bacillati</taxon>
        <taxon>Bacillota</taxon>
        <taxon>Clostridia</taxon>
        <taxon>Lachnospirales</taxon>
        <taxon>Cellulosilyticaceae</taxon>
        <taxon>Holtiella</taxon>
    </lineage>
</organism>
<dbReference type="AlphaFoldDB" id="A0AA42DMY0"/>
<dbReference type="Gene3D" id="3.40.190.10">
    <property type="entry name" value="Periplasmic binding protein-like II"/>
    <property type="match status" value="2"/>
</dbReference>
<dbReference type="RefSeq" id="WP_271012240.1">
    <property type="nucleotide sequence ID" value="NZ_JAQIFT010000043.1"/>
</dbReference>
<sequence length="560" mass="63615">MKTRKWQSLLLVSLMVVGSLAGCSTTKVEEPKQTDTVKKEETSKVEDKKEEEAKLASPSWKTDTSDYTIKWFVAYDWYGKKFNPEVNLTDKWIYEQTGTKIEFQTGDIDKLNVLIKTGQLPDIITVEANSTQRKMLEQNGTVLPLNQLVEEYAPELLVPESQKEWYTAEDGNWYSICNFYYGEDNVSENNGFFETHNQNFVRDDIMKQIGANYEDLRTKEGFLDALRKVKEANITYNGNKVVPYMGLMTDFLAEQLAEQFGSSQEDKEGNFQSIYRTPEFLESVLFLNQMYREGLMTDESFTMSADQIKQKAASGQFFATTRWTNVSSTRDSLYAQDPAAKYLYAGLMKGDNHDYVAVPAKSNAGWTATLINANTKRPDRAIQLLSFLTQKEALYNANYGMGGYTIENGKIILNPEMVKLQAENPTEYNAKYGDGIGWLTDYTFIQGGFDFDDDKVWGEDINARTRDPQVLIYDDKCFTDVAPAAGSEEGAIFARINEYKTQALGRVITASSAEQCEALYKEALAEMDKLGLKQLEEYQNTLFQANKVKLGLEFAHPFNQ</sequence>
<proteinExistence type="predicted"/>
<protein>
    <recommendedName>
        <fullName evidence="5">Extracellular solute-binding protein</fullName>
    </recommendedName>
</protein>
<dbReference type="PROSITE" id="PS51257">
    <property type="entry name" value="PROKAR_LIPOPROTEIN"/>
    <property type="match status" value="1"/>
</dbReference>
<name>A0AA42DMY0_9FIRM</name>
<dbReference type="PANTHER" id="PTHR43649:SF12">
    <property type="entry name" value="DIACETYLCHITOBIOSE BINDING PROTEIN DASA"/>
    <property type="match status" value="1"/>
</dbReference>
<dbReference type="SUPFAM" id="SSF53850">
    <property type="entry name" value="Periplasmic binding protein-like II"/>
    <property type="match status" value="1"/>
</dbReference>
<reference evidence="3" key="1">
    <citation type="journal article" date="2023" name="Int. J. Syst. Evol. Microbiol.">
        <title>&lt;i&gt;Holtiella tumoricola&lt;/i&gt; gen. nov. sp. nov., isolated from a human clinical sample.</title>
        <authorList>
            <person name="Allen-Vercoe E."/>
            <person name="Daigneault M.C."/>
            <person name="Vancuren S.J."/>
            <person name="Cochrane K."/>
            <person name="O'Neal L.L."/>
            <person name="Sankaranarayanan K."/>
            <person name="Lawson P.A."/>
        </authorList>
    </citation>
    <scope>NUCLEOTIDE SEQUENCE</scope>
    <source>
        <strain evidence="3">CC70A</strain>
    </source>
</reference>
<gene>
    <name evidence="3" type="ORF">PBV87_10630</name>
</gene>
<feature type="region of interest" description="Disordered" evidence="1">
    <location>
        <begin position="29"/>
        <end position="54"/>
    </location>
</feature>
<evidence type="ECO:0000313" key="3">
    <source>
        <dbReference type="EMBL" id="MDA3731934.1"/>
    </source>
</evidence>
<keyword evidence="4" id="KW-1185">Reference proteome</keyword>
<feature type="signal peptide" evidence="2">
    <location>
        <begin position="1"/>
        <end position="21"/>
    </location>
</feature>
<feature type="chain" id="PRO_5041214253" description="Extracellular solute-binding protein" evidence="2">
    <location>
        <begin position="22"/>
        <end position="560"/>
    </location>
</feature>
<dbReference type="InterPro" id="IPR050490">
    <property type="entry name" value="Bact_solute-bd_prot1"/>
</dbReference>